<dbReference type="AlphaFoldDB" id="Q0W1H6"/>
<sequence length="644" mass="70933">MTVALLSCVALLAISASGSKPFEPIVYYQWQPQDAVGLETFKSGTDLIEAFRNSTEPAYWEYADDVRSPAGMPMLGTAPAASTGWSKAGDMTAGKDYSTTNVQVAGVDEADIIKTDGSNIYLVSNGRLIIAKAYPPGDAKILSNTSFGNFTPNELFVSGDRLLLFGSGREDSYEPWVRVDGKSIMPPRPLSSFTSARLMDISDLSNPRVVKTIDIEGNYMTARMIGDYAYFVINTRPYIARPEVKTPDEIIPLYRVGSGDFQPVAEATDIRYIPPRSISSFVTICSLSMKGDGGDLVKETIAGSGQELYASPDNLYITKSSSPYYYREGSSGNETTSIVKFHLSGGQITSAGSGKVPGHLLNQFSMDEHEGYFRIATTRGDLFDDRNPSTNNIYVLDSAMNTVGSLEGLAPGEKIYSTRFMGSRCYMVTFKKVDPLFVIDLSDPRNPKVLGKLKIPGYSDYLHPYDETHIIGIGKEAIDAGEDKTSSRGLDFAWYQGVKMALFDVSDVEHPKELHKVVIGDRGTDSPVLTDHRAFLFDRNTGLLVLPVTVAEIQGERTSDNQYGDFVFQGAYVYDLSLANGFVLRGKVTQYESDEPFKKSGLYFHGDRSIMRSLFIKDVLYTMSQSRLQLNDLDTLEKLRAIAL</sequence>
<dbReference type="InterPro" id="IPR014441">
    <property type="entry name" value="UCP006425_b-propeller"/>
</dbReference>
<protein>
    <recommendedName>
        <fullName evidence="3">Beta propeller domain protein</fullName>
    </recommendedName>
</protein>
<evidence type="ECO:0008006" key="3">
    <source>
        <dbReference type="Google" id="ProtNLM"/>
    </source>
</evidence>
<dbReference type="PIRSF" id="PIRSF006425">
    <property type="entry name" value="UCP006425_WD40"/>
    <property type="match status" value="1"/>
</dbReference>
<name>Q0W1H6_METAR</name>
<dbReference type="InterPro" id="IPR019198">
    <property type="entry name" value="Beta_propeller_containing"/>
</dbReference>
<keyword evidence="2" id="KW-1185">Reference proteome</keyword>
<dbReference type="eggNOG" id="arCOG02284">
    <property type="taxonomic scope" value="Archaea"/>
</dbReference>
<gene>
    <name evidence="1" type="ORF">RCIX2726</name>
</gene>
<evidence type="ECO:0000313" key="1">
    <source>
        <dbReference type="EMBL" id="CAJ37767.1"/>
    </source>
</evidence>
<proteinExistence type="predicted"/>
<accession>Q0W1H6</accession>
<organism evidence="1 2">
    <name type="scientific">Methanocella arvoryzae (strain DSM 22066 / NBRC 105507 / MRE50)</name>
    <dbReference type="NCBI Taxonomy" id="351160"/>
    <lineage>
        <taxon>Archaea</taxon>
        <taxon>Methanobacteriati</taxon>
        <taxon>Methanobacteriota</taxon>
        <taxon>Stenosarchaea group</taxon>
        <taxon>Methanomicrobia</taxon>
        <taxon>Methanocellales</taxon>
        <taxon>Methanocellaceae</taxon>
        <taxon>Methanocella</taxon>
    </lineage>
</organism>
<dbReference type="Pfam" id="PF09826">
    <property type="entry name" value="Beta_propel"/>
    <property type="match status" value="1"/>
</dbReference>
<dbReference type="Proteomes" id="UP000000663">
    <property type="component" value="Chromosome"/>
</dbReference>
<dbReference type="KEGG" id="rci:RCIX2726"/>
<dbReference type="STRING" id="351160.RCIX2726"/>
<evidence type="ECO:0000313" key="2">
    <source>
        <dbReference type="Proteomes" id="UP000000663"/>
    </source>
</evidence>
<dbReference type="EMBL" id="AM114193">
    <property type="protein sequence ID" value="CAJ37767.1"/>
    <property type="molecule type" value="Genomic_DNA"/>
</dbReference>
<reference evidence="1 2" key="1">
    <citation type="journal article" date="2006" name="Science">
        <title>Genome of rice cluster I archaea -- the key methane producers in the rice rhizosphere.</title>
        <authorList>
            <person name="Erkel C."/>
            <person name="Kube M."/>
            <person name="Reinhardt R."/>
            <person name="Liesack W."/>
        </authorList>
    </citation>
    <scope>NUCLEOTIDE SEQUENCE [LARGE SCALE GENOMIC DNA]</scope>
    <source>
        <strain evidence="2">DSM 22066 / NBRC 105507 / MRE50</strain>
    </source>
</reference>